<accession>A0A7C1VSZ5</accession>
<name>A0A7C1VSZ5_9GAMM</name>
<feature type="non-terminal residue" evidence="1">
    <location>
        <position position="166"/>
    </location>
</feature>
<dbReference type="InterPro" id="IPR011990">
    <property type="entry name" value="TPR-like_helical_dom_sf"/>
</dbReference>
<gene>
    <name evidence="1" type="ORF">ENI26_11625</name>
</gene>
<dbReference type="Proteomes" id="UP000886384">
    <property type="component" value="Unassembled WGS sequence"/>
</dbReference>
<dbReference type="SUPFAM" id="SSF48452">
    <property type="entry name" value="TPR-like"/>
    <property type="match status" value="1"/>
</dbReference>
<reference evidence="1" key="1">
    <citation type="journal article" date="2020" name="mSystems">
        <title>Genome- and Community-Level Interaction Insights into Carbon Utilization and Element Cycling Functions of Hydrothermarchaeota in Hydrothermal Sediment.</title>
        <authorList>
            <person name="Zhou Z."/>
            <person name="Liu Y."/>
            <person name="Xu W."/>
            <person name="Pan J."/>
            <person name="Luo Z.H."/>
            <person name="Li M."/>
        </authorList>
    </citation>
    <scope>NUCLEOTIDE SEQUENCE [LARGE SCALE GENOMIC DNA]</scope>
    <source>
        <strain evidence="1">HyVt-380</strain>
    </source>
</reference>
<dbReference type="AlphaFoldDB" id="A0A7C1VSZ5"/>
<organism evidence="1">
    <name type="scientific">Methylophaga aminisulfidivorans</name>
    <dbReference type="NCBI Taxonomy" id="230105"/>
    <lineage>
        <taxon>Bacteria</taxon>
        <taxon>Pseudomonadati</taxon>
        <taxon>Pseudomonadota</taxon>
        <taxon>Gammaproteobacteria</taxon>
        <taxon>Thiotrichales</taxon>
        <taxon>Piscirickettsiaceae</taxon>
        <taxon>Methylophaga</taxon>
    </lineage>
</organism>
<protein>
    <recommendedName>
        <fullName evidence="2">Tetratricopeptide repeat protein</fullName>
    </recommendedName>
</protein>
<dbReference type="EMBL" id="DRHY01000262">
    <property type="protein sequence ID" value="HEC75000.1"/>
    <property type="molecule type" value="Genomic_DNA"/>
</dbReference>
<evidence type="ECO:0000313" key="1">
    <source>
        <dbReference type="EMBL" id="HEC75000.1"/>
    </source>
</evidence>
<proteinExistence type="predicted"/>
<dbReference type="Gene3D" id="1.25.40.10">
    <property type="entry name" value="Tetratricopeptide repeat domain"/>
    <property type="match status" value="1"/>
</dbReference>
<comment type="caution">
    <text evidence="1">The sequence shown here is derived from an EMBL/GenBank/DDBJ whole genome shotgun (WGS) entry which is preliminary data.</text>
</comment>
<dbReference type="Pfam" id="PF13181">
    <property type="entry name" value="TPR_8"/>
    <property type="match status" value="2"/>
</dbReference>
<evidence type="ECO:0008006" key="2">
    <source>
        <dbReference type="Google" id="ProtNLM"/>
    </source>
</evidence>
<dbReference type="InterPro" id="IPR019734">
    <property type="entry name" value="TPR_rpt"/>
</dbReference>
<sequence length="166" mass="18811">MRPWRFITSGLKSLMRPLLYSTKKTSEIKDWALGYSLLIDYYLNNDKLPEAKEVMKKAIANVADNIRFLLQLASVEETEGNYTEAKKLYESILNKNNAVDIAANNLASLLTDQFESADNLQQALTLSQRFKTSTQPFFLDTYGWVNYKLGNLSEAKSALEQAVALD</sequence>